<dbReference type="InParanoid" id="A0A4W3HQ49"/>
<reference evidence="2" key="4">
    <citation type="submission" date="2025-08" db="UniProtKB">
        <authorList>
            <consortium name="Ensembl"/>
        </authorList>
    </citation>
    <scope>IDENTIFICATION</scope>
</reference>
<dbReference type="AlphaFoldDB" id="A0A4W3HQ49"/>
<dbReference type="PANTHER" id="PTHR35354">
    <property type="entry name" value="RGD1561648"/>
    <property type="match status" value="1"/>
</dbReference>
<dbReference type="PANTHER" id="PTHR35354:SF1">
    <property type="entry name" value="RGD1561648"/>
    <property type="match status" value="1"/>
</dbReference>
<name>A0A4W3HQ49_CALMI</name>
<accession>A0A4W3HQ49</accession>
<protein>
    <submittedName>
        <fullName evidence="2">Uncharacterized protein</fullName>
    </submittedName>
</protein>
<feature type="region of interest" description="Disordered" evidence="1">
    <location>
        <begin position="14"/>
        <end position="45"/>
    </location>
</feature>
<dbReference type="InterPro" id="IPR027878">
    <property type="entry name" value="DUF4551"/>
</dbReference>
<evidence type="ECO:0000313" key="3">
    <source>
        <dbReference type="Proteomes" id="UP000314986"/>
    </source>
</evidence>
<dbReference type="Proteomes" id="UP000314986">
    <property type="component" value="Unassembled WGS sequence"/>
</dbReference>
<evidence type="ECO:0000313" key="2">
    <source>
        <dbReference type="Ensembl" id="ENSCMIP00000018246.1"/>
    </source>
</evidence>
<reference evidence="3" key="2">
    <citation type="journal article" date="2007" name="PLoS Biol.">
        <title>Survey sequencing and comparative analysis of the elephant shark (Callorhinchus milii) genome.</title>
        <authorList>
            <person name="Venkatesh B."/>
            <person name="Kirkness E.F."/>
            <person name="Loh Y.H."/>
            <person name="Halpern A.L."/>
            <person name="Lee A.P."/>
            <person name="Johnson J."/>
            <person name="Dandona N."/>
            <person name="Viswanathan L.D."/>
            <person name="Tay A."/>
            <person name="Venter J.C."/>
            <person name="Strausberg R.L."/>
            <person name="Brenner S."/>
        </authorList>
    </citation>
    <scope>NUCLEOTIDE SEQUENCE [LARGE SCALE GENOMIC DNA]</scope>
</reference>
<keyword evidence="3" id="KW-1185">Reference proteome</keyword>
<dbReference type="Pfam" id="PF15087">
    <property type="entry name" value="DUF4551"/>
    <property type="match status" value="1"/>
</dbReference>
<dbReference type="Ensembl" id="ENSCMIT00000018592.1">
    <property type="protein sequence ID" value="ENSCMIP00000018246.1"/>
    <property type="gene ID" value="ENSCMIG00000008598.1"/>
</dbReference>
<reference evidence="3" key="3">
    <citation type="journal article" date="2014" name="Nature">
        <title>Elephant shark genome provides unique insights into gnathostome evolution.</title>
        <authorList>
            <consortium name="International Elephant Shark Genome Sequencing Consortium"/>
            <person name="Venkatesh B."/>
            <person name="Lee A.P."/>
            <person name="Ravi V."/>
            <person name="Maurya A.K."/>
            <person name="Lian M.M."/>
            <person name="Swann J.B."/>
            <person name="Ohta Y."/>
            <person name="Flajnik M.F."/>
            <person name="Sutoh Y."/>
            <person name="Kasahara M."/>
            <person name="Hoon S."/>
            <person name="Gangu V."/>
            <person name="Roy S.W."/>
            <person name="Irimia M."/>
            <person name="Korzh V."/>
            <person name="Kondrychyn I."/>
            <person name="Lim Z.W."/>
            <person name="Tay B.H."/>
            <person name="Tohari S."/>
            <person name="Kong K.W."/>
            <person name="Ho S."/>
            <person name="Lorente-Galdos B."/>
            <person name="Quilez J."/>
            <person name="Marques-Bonet T."/>
            <person name="Raney B.J."/>
            <person name="Ingham P.W."/>
            <person name="Tay A."/>
            <person name="Hillier L.W."/>
            <person name="Minx P."/>
            <person name="Boehm T."/>
            <person name="Wilson R.K."/>
            <person name="Brenner S."/>
            <person name="Warren W.C."/>
        </authorList>
    </citation>
    <scope>NUCLEOTIDE SEQUENCE [LARGE SCALE GENOMIC DNA]</scope>
</reference>
<dbReference type="GeneTree" id="ENSGT00390000018424"/>
<reference evidence="3" key="1">
    <citation type="journal article" date="2006" name="Science">
        <title>Ancient noncoding elements conserved in the human genome.</title>
        <authorList>
            <person name="Venkatesh B."/>
            <person name="Kirkness E.F."/>
            <person name="Loh Y.H."/>
            <person name="Halpern A.L."/>
            <person name="Lee A.P."/>
            <person name="Johnson J."/>
            <person name="Dandona N."/>
            <person name="Viswanathan L.D."/>
            <person name="Tay A."/>
            <person name="Venter J.C."/>
            <person name="Strausberg R.L."/>
            <person name="Brenner S."/>
        </authorList>
    </citation>
    <scope>NUCLEOTIDE SEQUENCE [LARGE SCALE GENOMIC DNA]</scope>
</reference>
<organism evidence="2 3">
    <name type="scientific">Callorhinchus milii</name>
    <name type="common">Ghost shark</name>
    <dbReference type="NCBI Taxonomy" id="7868"/>
    <lineage>
        <taxon>Eukaryota</taxon>
        <taxon>Metazoa</taxon>
        <taxon>Chordata</taxon>
        <taxon>Craniata</taxon>
        <taxon>Vertebrata</taxon>
        <taxon>Chondrichthyes</taxon>
        <taxon>Holocephali</taxon>
        <taxon>Chimaeriformes</taxon>
        <taxon>Callorhinchidae</taxon>
        <taxon>Callorhinchus</taxon>
    </lineage>
</organism>
<reference evidence="2" key="5">
    <citation type="submission" date="2025-09" db="UniProtKB">
        <authorList>
            <consortium name="Ensembl"/>
        </authorList>
    </citation>
    <scope>IDENTIFICATION</scope>
</reference>
<evidence type="ECO:0000256" key="1">
    <source>
        <dbReference type="SAM" id="MobiDB-lite"/>
    </source>
</evidence>
<proteinExistence type="predicted"/>
<sequence length="481" mass="54985">MKIVSVFGKLDKDNETSRLSSTQVHRPLPQPPVKEYHHSTEPGPSLPNTVLVEQLPCTSHDCLRTKETPISFGLGNWSQVPNALSINFPDVPTTKLTLNPEQDKKRTKFTEEKESELHLYVLSMSSPLYLLLKSSWNNYMIQSTLMQDPDYTRRLSLSSSPGRSQKMHSLEETFNQLSSELLRGHSTLKQISLIQQELQTIACRNYTIKKLFWKSLELYPFLVRKLQEYLPKSQNIAAQHNKNLRVDELRLCVLIVQTLGVMLRETDTEPTRQAALNFKRGKSTSDLLVVLLSEPLIPKSSWLSGTKAPVPSAGSDKSEDVELQKVLTGYNDAATAVLFEIILTAHQGNWGSSSENFITVGWLMTSFHNIPSMVIFIEHMMKRLIKTVTPPLDTISPAQVLLLFQQFYILNTCIQYNTDLAAHIKNEYNEEFRQKYVYTDARKKIRKAAYLHGKRGKTMKSIIHEKSNHVLKHCLYVYTLH</sequence>